<protein>
    <recommendedName>
        <fullName evidence="1">Zinc-type alcohol dehydrogenase-like protein</fullName>
    </recommendedName>
</protein>
<dbReference type="PANTHER" id="PTHR44013:SF1">
    <property type="entry name" value="ZINC-TYPE ALCOHOL DEHYDROGENASE-LIKE PROTEIN C16A3.02C"/>
    <property type="match status" value="1"/>
</dbReference>
<keyword evidence="1" id="KW-0862">Zinc</keyword>
<accession>A0A4P6HJS0</accession>
<dbReference type="InterPro" id="IPR014182">
    <property type="entry name" value="ADH_Zn_typ-1"/>
</dbReference>
<dbReference type="GO" id="GO:0016491">
    <property type="term" value="F:oxidoreductase activity"/>
    <property type="evidence" value="ECO:0007669"/>
    <property type="project" value="UniProtKB-KW"/>
</dbReference>
<evidence type="ECO:0000259" key="2">
    <source>
        <dbReference type="SMART" id="SM00829"/>
    </source>
</evidence>
<dbReference type="AlphaFoldDB" id="A0A4P6HJS0"/>
<dbReference type="EMBL" id="CP026538">
    <property type="protein sequence ID" value="QAZ66846.1"/>
    <property type="molecule type" value="Genomic_DNA"/>
</dbReference>
<dbReference type="Pfam" id="PF08240">
    <property type="entry name" value="ADH_N"/>
    <property type="match status" value="1"/>
</dbReference>
<keyword evidence="4" id="KW-1185">Reference proteome</keyword>
<dbReference type="NCBIfam" id="TIGR02817">
    <property type="entry name" value="adh_fam_1"/>
    <property type="match status" value="1"/>
</dbReference>
<evidence type="ECO:0000313" key="3">
    <source>
        <dbReference type="EMBL" id="QAZ66846.1"/>
    </source>
</evidence>
<sequence length="334" mass="34996">MKAIIATGGLDPDAPQAFTEKELPEPEPREHDIVVRLQAVGVNPVDTKVFDRLAPGQERILGWDAQGLVEAVGAKAGRFAPGQAVYYAGSITRDGCNAAYQAVDARLVAPAPASLSPAQAAALPLTGLTAWEGLFDRLGFTPAQGANAGRSLLVVGGAGGVGSMVVQLAAWAGLDVTATAGRPESAAWCLEIGAKNVLGRGDLAAEAEAAGLGDFDAIYCSTHMEEHWTAMARVVAPQGSVCLIDDPSGPLDITVFKQKAVRLCWEFMFARSMFATPDMARQGEILEQIAGLLDAGRLRPTLALTIEGLTAESVRQAHIRQRSGTMVGKQVITV</sequence>
<gene>
    <name evidence="3" type="ORF">C3Y92_06170</name>
</gene>
<keyword evidence="1" id="KW-0560">Oxidoreductase</keyword>
<name>A0A4P6HJS0_9BACT</name>
<dbReference type="Gene3D" id="3.90.180.10">
    <property type="entry name" value="Medium-chain alcohol dehydrogenases, catalytic domain"/>
    <property type="match status" value="1"/>
</dbReference>
<dbReference type="InterPro" id="IPR013154">
    <property type="entry name" value="ADH-like_N"/>
</dbReference>
<dbReference type="PANTHER" id="PTHR44013">
    <property type="entry name" value="ZINC-TYPE ALCOHOL DEHYDROGENASE-LIKE PROTEIN C16A3.02C"/>
    <property type="match status" value="1"/>
</dbReference>
<evidence type="ECO:0000313" key="4">
    <source>
        <dbReference type="Proteomes" id="UP000293296"/>
    </source>
</evidence>
<keyword evidence="1" id="KW-0479">Metal-binding</keyword>
<dbReference type="GO" id="GO:0008270">
    <property type="term" value="F:zinc ion binding"/>
    <property type="evidence" value="ECO:0007669"/>
    <property type="project" value="InterPro"/>
</dbReference>
<comment type="similarity">
    <text evidence="1">Belongs to the zinc-containing alcohol dehydrogenase family. Quinone oxidoreductase subfamily.</text>
</comment>
<dbReference type="KEGG" id="dcb:C3Y92_06170"/>
<dbReference type="SMART" id="SM00829">
    <property type="entry name" value="PKS_ER"/>
    <property type="match status" value="1"/>
</dbReference>
<dbReference type="CDD" id="cd08252">
    <property type="entry name" value="AL_MDR"/>
    <property type="match status" value="1"/>
</dbReference>
<dbReference type="SUPFAM" id="SSF51735">
    <property type="entry name" value="NAD(P)-binding Rossmann-fold domains"/>
    <property type="match status" value="1"/>
</dbReference>
<dbReference type="SUPFAM" id="SSF50129">
    <property type="entry name" value="GroES-like"/>
    <property type="match status" value="1"/>
</dbReference>
<dbReference type="Gene3D" id="3.40.50.720">
    <property type="entry name" value="NAD(P)-binding Rossmann-like Domain"/>
    <property type="match status" value="1"/>
</dbReference>
<dbReference type="InterPro" id="IPR052733">
    <property type="entry name" value="Chloroplast_QOR"/>
</dbReference>
<dbReference type="InterPro" id="IPR011032">
    <property type="entry name" value="GroES-like_sf"/>
</dbReference>
<reference evidence="3 4" key="1">
    <citation type="submission" date="2018-02" db="EMBL/GenBank/DDBJ databases">
        <title>Genome sequence of Desulfovibrio carbinolicus DSM 3852.</title>
        <authorList>
            <person name="Wilbanks E."/>
            <person name="Skennerton C.T."/>
            <person name="Orphan V.J."/>
        </authorList>
    </citation>
    <scope>NUCLEOTIDE SEQUENCE [LARGE SCALE GENOMIC DNA]</scope>
    <source>
        <strain evidence="3 4">DSM 3852</strain>
    </source>
</reference>
<dbReference type="InterPro" id="IPR020843">
    <property type="entry name" value="ER"/>
</dbReference>
<dbReference type="OrthoDB" id="9785812at2"/>
<dbReference type="Pfam" id="PF13602">
    <property type="entry name" value="ADH_zinc_N_2"/>
    <property type="match status" value="1"/>
</dbReference>
<dbReference type="RefSeq" id="WP_129350735.1">
    <property type="nucleotide sequence ID" value="NZ_CP026538.1"/>
</dbReference>
<feature type="domain" description="Enoyl reductase (ER)" evidence="2">
    <location>
        <begin position="9"/>
        <end position="332"/>
    </location>
</feature>
<dbReference type="InterPro" id="IPR036291">
    <property type="entry name" value="NAD(P)-bd_dom_sf"/>
</dbReference>
<evidence type="ECO:0000256" key="1">
    <source>
        <dbReference type="RuleBase" id="RU364000"/>
    </source>
</evidence>
<organism evidence="3 4">
    <name type="scientific">Solidesulfovibrio carbinolicus</name>
    <dbReference type="NCBI Taxonomy" id="296842"/>
    <lineage>
        <taxon>Bacteria</taxon>
        <taxon>Pseudomonadati</taxon>
        <taxon>Thermodesulfobacteriota</taxon>
        <taxon>Desulfovibrionia</taxon>
        <taxon>Desulfovibrionales</taxon>
        <taxon>Desulfovibrionaceae</taxon>
        <taxon>Solidesulfovibrio</taxon>
    </lineage>
</organism>
<proteinExistence type="inferred from homology"/>
<dbReference type="Proteomes" id="UP000293296">
    <property type="component" value="Chromosome"/>
</dbReference>